<organism evidence="2">
    <name type="scientific">marine metagenome</name>
    <dbReference type="NCBI Taxonomy" id="408172"/>
    <lineage>
        <taxon>unclassified sequences</taxon>
        <taxon>metagenomes</taxon>
        <taxon>ecological metagenomes</taxon>
    </lineage>
</organism>
<dbReference type="EMBL" id="UINC01054213">
    <property type="protein sequence ID" value="SVB71645.1"/>
    <property type="molecule type" value="Genomic_DNA"/>
</dbReference>
<sequence>MFIKLIINDKKKFIIMNFTVLPKNLPIPKQDGACDHLLNTKITDISLPTQDGNFLKLNRTDTFRLVIYCYPMTGHPKRPLPDNWDNIPGARGCTPQTCSFRDLYDQIIVQNAVPIGLSTQSVEDLKEMTERLQIPYDVVSVQQLFFALALKLPTFSIG</sequence>
<dbReference type="SUPFAM" id="SSF52833">
    <property type="entry name" value="Thioredoxin-like"/>
    <property type="match status" value="1"/>
</dbReference>
<dbReference type="AlphaFoldDB" id="A0A382GA05"/>
<dbReference type="GO" id="GO:0016209">
    <property type="term" value="F:antioxidant activity"/>
    <property type="evidence" value="ECO:0007669"/>
    <property type="project" value="InterPro"/>
</dbReference>
<gene>
    <name evidence="2" type="ORF">METZ01_LOCUS224499</name>
</gene>
<protein>
    <recommendedName>
        <fullName evidence="1">Alkyl hydroperoxide reductase subunit C/ Thiol specific antioxidant domain-containing protein</fullName>
    </recommendedName>
</protein>
<dbReference type="Pfam" id="PF00578">
    <property type="entry name" value="AhpC-TSA"/>
    <property type="match status" value="1"/>
</dbReference>
<dbReference type="InterPro" id="IPR036249">
    <property type="entry name" value="Thioredoxin-like_sf"/>
</dbReference>
<reference evidence="2" key="1">
    <citation type="submission" date="2018-05" db="EMBL/GenBank/DDBJ databases">
        <authorList>
            <person name="Lanie J.A."/>
            <person name="Ng W.-L."/>
            <person name="Kazmierczak K.M."/>
            <person name="Andrzejewski T.M."/>
            <person name="Davidsen T.M."/>
            <person name="Wayne K.J."/>
            <person name="Tettelin H."/>
            <person name="Glass J.I."/>
            <person name="Rusch D."/>
            <person name="Podicherti R."/>
            <person name="Tsui H.-C.T."/>
            <person name="Winkler M.E."/>
        </authorList>
    </citation>
    <scope>NUCLEOTIDE SEQUENCE</scope>
</reference>
<name>A0A382GA05_9ZZZZ</name>
<dbReference type="Gene3D" id="3.40.30.10">
    <property type="entry name" value="Glutaredoxin"/>
    <property type="match status" value="1"/>
</dbReference>
<evidence type="ECO:0000259" key="1">
    <source>
        <dbReference type="Pfam" id="PF00578"/>
    </source>
</evidence>
<proteinExistence type="predicted"/>
<dbReference type="GO" id="GO:0016491">
    <property type="term" value="F:oxidoreductase activity"/>
    <property type="evidence" value="ECO:0007669"/>
    <property type="project" value="InterPro"/>
</dbReference>
<evidence type="ECO:0000313" key="2">
    <source>
        <dbReference type="EMBL" id="SVB71645.1"/>
    </source>
</evidence>
<feature type="domain" description="Alkyl hydroperoxide reductase subunit C/ Thiol specific antioxidant" evidence="1">
    <location>
        <begin position="91"/>
        <end position="140"/>
    </location>
</feature>
<accession>A0A382GA05</accession>
<dbReference type="InterPro" id="IPR000866">
    <property type="entry name" value="AhpC/TSA"/>
</dbReference>
<feature type="non-terminal residue" evidence="2">
    <location>
        <position position="158"/>
    </location>
</feature>